<dbReference type="RefSeq" id="WP_135282916.1">
    <property type="nucleotide sequence ID" value="NZ_SRIO01000035.1"/>
</dbReference>
<evidence type="ECO:0000256" key="1">
    <source>
        <dbReference type="SAM" id="MobiDB-lite"/>
    </source>
</evidence>
<comment type="caution">
    <text evidence="3">The sequence shown here is derived from an EMBL/GenBank/DDBJ whole genome shotgun (WGS) entry which is preliminary data.</text>
</comment>
<reference evidence="3 4" key="1">
    <citation type="journal article" date="2019" name="ISME J.">
        <title>Candidatus Macondimonas diazotrophica, a novel gammaproteobacterial genus dominating crude-oil-contaminated coastal sediments.</title>
        <authorList>
            <person name="Karthikeyan S."/>
            <person name="Konstantinidis K."/>
        </authorList>
    </citation>
    <scope>NUCLEOTIDE SEQUENCE [LARGE SCALE GENOMIC DNA]</scope>
    <source>
        <strain evidence="3 4">KTK01</strain>
    </source>
</reference>
<proteinExistence type="predicted"/>
<name>A0A4Z0F4U4_9GAMM</name>
<protein>
    <recommendedName>
        <fullName evidence="2">DUF6475 domain-containing protein</fullName>
    </recommendedName>
</protein>
<dbReference type="Proteomes" id="UP000297890">
    <property type="component" value="Unassembled WGS sequence"/>
</dbReference>
<dbReference type="InterPro" id="IPR045521">
    <property type="entry name" value="DUF6475"/>
</dbReference>
<feature type="region of interest" description="Disordered" evidence="1">
    <location>
        <begin position="184"/>
        <end position="217"/>
    </location>
</feature>
<accession>A0A4Z0F4U4</accession>
<dbReference type="EMBL" id="SRIO01000035">
    <property type="protein sequence ID" value="TFZ81224.1"/>
    <property type="molecule type" value="Genomic_DNA"/>
</dbReference>
<sequence length="217" mass="24069">MTPEQRAAVAGIVTSCYELYGRPVTHGLLDLFVSALDHYDPGDIRRALNEHVRNPDNGQFPPKPGDIVRALEGSTETQGMQAWSDVEAAVRYVGPYQSVTFDDPVVMRTIEDMGGWIKLCEITDDDLPFRAKEFVTRYRGYASRNTPPEHSARLMGVHEANNVSHGLPAPAVKRITSRGQSRFGIGHQSQVGHSVEADQKDEHGLKNIKSLLPRLKP</sequence>
<dbReference type="AlphaFoldDB" id="A0A4Z0F4U4"/>
<dbReference type="OrthoDB" id="8561347at2"/>
<evidence type="ECO:0000313" key="3">
    <source>
        <dbReference type="EMBL" id="TFZ81224.1"/>
    </source>
</evidence>
<evidence type="ECO:0000259" key="2">
    <source>
        <dbReference type="Pfam" id="PF20081"/>
    </source>
</evidence>
<feature type="compositionally biased region" description="Basic and acidic residues" evidence="1">
    <location>
        <begin position="195"/>
        <end position="205"/>
    </location>
</feature>
<feature type="domain" description="DUF6475" evidence="2">
    <location>
        <begin position="99"/>
        <end position="175"/>
    </location>
</feature>
<organism evidence="3 4">
    <name type="scientific">Candidatus Macondimonas diazotrophica</name>
    <dbReference type="NCBI Taxonomy" id="2305248"/>
    <lineage>
        <taxon>Bacteria</taxon>
        <taxon>Pseudomonadati</taxon>
        <taxon>Pseudomonadota</taxon>
        <taxon>Gammaproteobacteria</taxon>
        <taxon>Chromatiales</taxon>
        <taxon>Ectothiorhodospiraceae</taxon>
        <taxon>Candidatus Macondimonas</taxon>
    </lineage>
</organism>
<gene>
    <name evidence="3" type="ORF">E4680_13335</name>
</gene>
<keyword evidence="4" id="KW-1185">Reference proteome</keyword>
<evidence type="ECO:0000313" key="4">
    <source>
        <dbReference type="Proteomes" id="UP000297890"/>
    </source>
</evidence>
<dbReference type="Pfam" id="PF20081">
    <property type="entry name" value="DUF6475"/>
    <property type="match status" value="1"/>
</dbReference>